<dbReference type="Pfam" id="PF08032">
    <property type="entry name" value="SpoU_sub_bind"/>
    <property type="match status" value="1"/>
</dbReference>
<evidence type="ECO:0000256" key="2">
    <source>
        <dbReference type="ARBA" id="ARBA00022679"/>
    </source>
</evidence>
<keyword evidence="5" id="KW-1185">Reference proteome</keyword>
<evidence type="ECO:0000313" key="4">
    <source>
        <dbReference type="EMBL" id="BEQ15186.1"/>
    </source>
</evidence>
<dbReference type="InterPro" id="IPR029064">
    <property type="entry name" value="Ribosomal_eL30-like_sf"/>
</dbReference>
<dbReference type="InterPro" id="IPR029028">
    <property type="entry name" value="Alpha/beta_knot_MTases"/>
</dbReference>
<evidence type="ECO:0000313" key="5">
    <source>
        <dbReference type="Proteomes" id="UP001366166"/>
    </source>
</evidence>
<dbReference type="GO" id="GO:0003723">
    <property type="term" value="F:RNA binding"/>
    <property type="evidence" value="ECO:0007669"/>
    <property type="project" value="InterPro"/>
</dbReference>
<dbReference type="SMART" id="SM00967">
    <property type="entry name" value="SpoU_sub_bind"/>
    <property type="match status" value="1"/>
</dbReference>
<dbReference type="GO" id="GO:0008173">
    <property type="term" value="F:RNA methyltransferase activity"/>
    <property type="evidence" value="ECO:0007669"/>
    <property type="project" value="InterPro"/>
</dbReference>
<dbReference type="Pfam" id="PF00588">
    <property type="entry name" value="SpoU_methylase"/>
    <property type="match status" value="1"/>
</dbReference>
<keyword evidence="2" id="KW-0808">Transferase</keyword>
<dbReference type="EMBL" id="AP028679">
    <property type="protein sequence ID" value="BEQ15186.1"/>
    <property type="molecule type" value="Genomic_DNA"/>
</dbReference>
<dbReference type="NCBIfam" id="TIGR00186">
    <property type="entry name" value="rRNA_methyl_3"/>
    <property type="match status" value="1"/>
</dbReference>
<keyword evidence="1" id="KW-0489">Methyltransferase</keyword>
<accession>A0AAU9EXP3</accession>
<dbReference type="InterPro" id="IPR029026">
    <property type="entry name" value="tRNA_m1G_MTases_N"/>
</dbReference>
<dbReference type="GO" id="GO:0006396">
    <property type="term" value="P:RNA processing"/>
    <property type="evidence" value="ECO:0007669"/>
    <property type="project" value="InterPro"/>
</dbReference>
<name>A0AAU9EXP3_9BACT</name>
<proteinExistence type="predicted"/>
<feature type="domain" description="RNA 2-O ribose methyltransferase substrate binding" evidence="3">
    <location>
        <begin position="8"/>
        <end position="84"/>
    </location>
</feature>
<organism evidence="4 5">
    <name type="scientific">Desulfoferula mesophila</name>
    <dbReference type="NCBI Taxonomy" id="3058419"/>
    <lineage>
        <taxon>Bacteria</taxon>
        <taxon>Pseudomonadati</taxon>
        <taxon>Thermodesulfobacteriota</taxon>
        <taxon>Desulfarculia</taxon>
        <taxon>Desulfarculales</taxon>
        <taxon>Desulfarculaceae</taxon>
        <taxon>Desulfoferula</taxon>
    </lineage>
</organism>
<dbReference type="PANTHER" id="PTHR46429:SF1">
    <property type="entry name" value="23S RRNA (GUANOSINE-2'-O-)-METHYLTRANSFERASE RLMB"/>
    <property type="match status" value="1"/>
</dbReference>
<dbReference type="GO" id="GO:0032259">
    <property type="term" value="P:methylation"/>
    <property type="evidence" value="ECO:0007669"/>
    <property type="project" value="UniProtKB-KW"/>
</dbReference>
<sequence length="251" mass="25670">MADSENSVIVGRHAVAQALAEQPKAAGELLLAAGDKNAALARLAEAARAAGVKVRRAPRQRLNELAGGAAHQGVALVMAAYDYAPLEQIIVAAQAAGDAALVVLADHIQDPHNLGAILRSAAAAGAQGLVMPKDRACPLTPAALKAAAGTASLVPVARVTNLSAAAQELQEAGLWLLAAATRQAPPPWEHDLRRPLALVVGGEHKGVGPRLMSLCDMQASLPLAPGVESLNASVAAGALLFEIVRQRQGDR</sequence>
<dbReference type="SUPFAM" id="SSF55315">
    <property type="entry name" value="L30e-like"/>
    <property type="match status" value="1"/>
</dbReference>
<dbReference type="InterPro" id="IPR004441">
    <property type="entry name" value="rRNA_MeTrfase_TrmH"/>
</dbReference>
<dbReference type="PANTHER" id="PTHR46429">
    <property type="entry name" value="23S RRNA (GUANOSINE-2'-O-)-METHYLTRANSFERASE RLMB"/>
    <property type="match status" value="1"/>
</dbReference>
<dbReference type="InterPro" id="IPR013123">
    <property type="entry name" value="SpoU_subst-bd"/>
</dbReference>
<dbReference type="SUPFAM" id="SSF75217">
    <property type="entry name" value="alpha/beta knot"/>
    <property type="match status" value="1"/>
</dbReference>
<dbReference type="AlphaFoldDB" id="A0AAU9EXP3"/>
<dbReference type="Gene3D" id="3.40.1280.10">
    <property type="match status" value="1"/>
</dbReference>
<dbReference type="InterPro" id="IPR001537">
    <property type="entry name" value="SpoU_MeTrfase"/>
</dbReference>
<gene>
    <name evidence="4" type="primary">rlmB</name>
    <name evidence="4" type="ORF">FAK_22520</name>
</gene>
<dbReference type="RefSeq" id="WP_338599250.1">
    <property type="nucleotide sequence ID" value="NZ_AP028679.1"/>
</dbReference>
<protein>
    <submittedName>
        <fullName evidence="4">23S rRNA (Guanosine(2251)-2'-O)-methyltransferase RlmB</fullName>
    </submittedName>
</protein>
<evidence type="ECO:0000256" key="1">
    <source>
        <dbReference type="ARBA" id="ARBA00022603"/>
    </source>
</evidence>
<evidence type="ECO:0000259" key="3">
    <source>
        <dbReference type="SMART" id="SM00967"/>
    </source>
</evidence>
<reference evidence="5" key="1">
    <citation type="journal article" date="2023" name="Arch. Microbiol.">
        <title>Desulfoferula mesophilus gen. nov. sp. nov., a mesophilic sulfate-reducing bacterium isolated from a brackish lake sediment.</title>
        <authorList>
            <person name="Watanabe T."/>
            <person name="Yabe T."/>
            <person name="Tsuji J.M."/>
            <person name="Fukui M."/>
        </authorList>
    </citation>
    <scope>NUCLEOTIDE SEQUENCE [LARGE SCALE GENOMIC DNA]</scope>
    <source>
        <strain evidence="5">12FAK</strain>
    </source>
</reference>
<dbReference type="Proteomes" id="UP001366166">
    <property type="component" value="Chromosome"/>
</dbReference>
<dbReference type="CDD" id="cd18103">
    <property type="entry name" value="SpoU-like_RlmB"/>
    <property type="match status" value="1"/>
</dbReference>
<dbReference type="GO" id="GO:0005829">
    <property type="term" value="C:cytosol"/>
    <property type="evidence" value="ECO:0007669"/>
    <property type="project" value="TreeGrafter"/>
</dbReference>
<dbReference type="KEGG" id="dmp:FAK_22520"/>
<dbReference type="Gene3D" id="3.30.1330.30">
    <property type="match status" value="1"/>
</dbReference>